<name>A0A8T1V6J3_9STRA</name>
<evidence type="ECO:0008006" key="3">
    <source>
        <dbReference type="Google" id="ProtNLM"/>
    </source>
</evidence>
<gene>
    <name evidence="1" type="ORF">PHYPSEUDO_012563</name>
</gene>
<evidence type="ECO:0000313" key="1">
    <source>
        <dbReference type="EMBL" id="KAG7376907.1"/>
    </source>
</evidence>
<dbReference type="OrthoDB" id="2126698at2759"/>
<protein>
    <recommendedName>
        <fullName evidence="3">Multidrug/Oligosaccharidyl-lipid/Polysaccharide (MOP) Flippase Superfamily</fullName>
    </recommendedName>
</protein>
<comment type="caution">
    <text evidence="1">The sequence shown here is derived from an EMBL/GenBank/DDBJ whole genome shotgun (WGS) entry which is preliminary data.</text>
</comment>
<dbReference type="Proteomes" id="UP000694044">
    <property type="component" value="Unassembled WGS sequence"/>
</dbReference>
<dbReference type="AlphaFoldDB" id="A0A8T1V6J3"/>
<proteinExistence type="predicted"/>
<sequence>MAIWSPLTVADGLNCVTQGVFRGAGKQTSAAITNALAYYGIGIPVGAYLAFHCGLGVEGLWFGTGLGDVLAVSCLTTLMLCCWDWEELADDANDCANL</sequence>
<organism evidence="1 2">
    <name type="scientific">Phytophthora pseudosyringae</name>
    <dbReference type="NCBI Taxonomy" id="221518"/>
    <lineage>
        <taxon>Eukaryota</taxon>
        <taxon>Sar</taxon>
        <taxon>Stramenopiles</taxon>
        <taxon>Oomycota</taxon>
        <taxon>Peronosporomycetes</taxon>
        <taxon>Peronosporales</taxon>
        <taxon>Peronosporaceae</taxon>
        <taxon>Phytophthora</taxon>
    </lineage>
</organism>
<reference evidence="1" key="1">
    <citation type="submission" date="2021-02" db="EMBL/GenBank/DDBJ databases">
        <authorList>
            <person name="Palmer J.M."/>
        </authorList>
    </citation>
    <scope>NUCLEOTIDE SEQUENCE</scope>
    <source>
        <strain evidence="1">SCRP734</strain>
    </source>
</reference>
<keyword evidence="2" id="KW-1185">Reference proteome</keyword>
<dbReference type="EMBL" id="JAGDFM010000606">
    <property type="protein sequence ID" value="KAG7376907.1"/>
    <property type="molecule type" value="Genomic_DNA"/>
</dbReference>
<evidence type="ECO:0000313" key="2">
    <source>
        <dbReference type="Proteomes" id="UP000694044"/>
    </source>
</evidence>
<accession>A0A8T1V6J3</accession>